<evidence type="ECO:0000313" key="2">
    <source>
        <dbReference type="EMBL" id="TQE08313.1"/>
    </source>
</evidence>
<evidence type="ECO:0000313" key="3">
    <source>
        <dbReference type="Proteomes" id="UP000315295"/>
    </source>
</evidence>
<organism evidence="2 3">
    <name type="scientific">Malus baccata</name>
    <name type="common">Siberian crab apple</name>
    <name type="synonym">Pyrus baccata</name>
    <dbReference type="NCBI Taxonomy" id="106549"/>
    <lineage>
        <taxon>Eukaryota</taxon>
        <taxon>Viridiplantae</taxon>
        <taxon>Streptophyta</taxon>
        <taxon>Embryophyta</taxon>
        <taxon>Tracheophyta</taxon>
        <taxon>Spermatophyta</taxon>
        <taxon>Magnoliopsida</taxon>
        <taxon>eudicotyledons</taxon>
        <taxon>Gunneridae</taxon>
        <taxon>Pentapetalae</taxon>
        <taxon>rosids</taxon>
        <taxon>fabids</taxon>
        <taxon>Rosales</taxon>
        <taxon>Rosaceae</taxon>
        <taxon>Amygdaloideae</taxon>
        <taxon>Maleae</taxon>
        <taxon>Malus</taxon>
    </lineage>
</organism>
<dbReference type="AlphaFoldDB" id="A0A540NCJ0"/>
<gene>
    <name evidence="2" type="ORF">C1H46_006095</name>
</gene>
<dbReference type="EMBL" id="VIEB01000073">
    <property type="protein sequence ID" value="TQE08313.1"/>
    <property type="molecule type" value="Genomic_DNA"/>
</dbReference>
<keyword evidence="3" id="KW-1185">Reference proteome</keyword>
<name>A0A540NCJ0_MALBA</name>
<dbReference type="Proteomes" id="UP000315295">
    <property type="component" value="Unassembled WGS sequence"/>
</dbReference>
<comment type="caution">
    <text evidence="2">The sequence shown here is derived from an EMBL/GenBank/DDBJ whole genome shotgun (WGS) entry which is preliminary data.</text>
</comment>
<protein>
    <submittedName>
        <fullName evidence="2">Uncharacterized protein</fullName>
    </submittedName>
</protein>
<accession>A0A540NCJ0</accession>
<feature type="region of interest" description="Disordered" evidence="1">
    <location>
        <begin position="31"/>
        <end position="55"/>
    </location>
</feature>
<sequence length="107" mass="12509">MSHLRPFVISKYIFNWLINWEGACLSSGGSIKGPKWSQDHPKAQKSGYKNLQGTPKSGLWRRRRAAMVAEHLLQNRRRKKMTFSFKLLGQNETVLSQTIKKRIIFRH</sequence>
<evidence type="ECO:0000256" key="1">
    <source>
        <dbReference type="SAM" id="MobiDB-lite"/>
    </source>
</evidence>
<proteinExistence type="predicted"/>
<reference evidence="2 3" key="1">
    <citation type="journal article" date="2019" name="G3 (Bethesda)">
        <title>Sequencing of a Wild Apple (Malus baccata) Genome Unravels the Differences Between Cultivated and Wild Apple Species Regarding Disease Resistance and Cold Tolerance.</title>
        <authorList>
            <person name="Chen X."/>
        </authorList>
    </citation>
    <scope>NUCLEOTIDE SEQUENCE [LARGE SCALE GENOMIC DNA]</scope>
    <source>
        <strain evidence="3">cv. Shandingzi</strain>
        <tissue evidence="2">Leaves</tissue>
    </source>
</reference>